<evidence type="ECO:0000256" key="1">
    <source>
        <dbReference type="SAM" id="MobiDB-lite"/>
    </source>
</evidence>
<reference evidence="3" key="1">
    <citation type="journal article" date="2021" name="Nat. Commun.">
        <title>Genetic determinants of endophytism in the Arabidopsis root mycobiome.</title>
        <authorList>
            <person name="Mesny F."/>
            <person name="Miyauchi S."/>
            <person name="Thiergart T."/>
            <person name="Pickel B."/>
            <person name="Atanasova L."/>
            <person name="Karlsson M."/>
            <person name="Huettel B."/>
            <person name="Barry K.W."/>
            <person name="Haridas S."/>
            <person name="Chen C."/>
            <person name="Bauer D."/>
            <person name="Andreopoulos W."/>
            <person name="Pangilinan J."/>
            <person name="LaButti K."/>
            <person name="Riley R."/>
            <person name="Lipzen A."/>
            <person name="Clum A."/>
            <person name="Drula E."/>
            <person name="Henrissat B."/>
            <person name="Kohler A."/>
            <person name="Grigoriev I.V."/>
            <person name="Martin F.M."/>
            <person name="Hacquard S."/>
        </authorList>
    </citation>
    <scope>NUCLEOTIDE SEQUENCE</scope>
    <source>
        <strain evidence="3">MPI-CAGE-CH-0235</strain>
    </source>
</reference>
<name>A0A8K0T733_9HYPO</name>
<feature type="compositionally biased region" description="Basic and acidic residues" evidence="1">
    <location>
        <begin position="860"/>
        <end position="871"/>
    </location>
</feature>
<evidence type="ECO:0000313" key="3">
    <source>
        <dbReference type="EMBL" id="KAH7328329.1"/>
    </source>
</evidence>
<feature type="region of interest" description="Disordered" evidence="1">
    <location>
        <begin position="651"/>
        <end position="678"/>
    </location>
</feature>
<feature type="region of interest" description="Disordered" evidence="1">
    <location>
        <begin position="1083"/>
        <end position="1127"/>
    </location>
</feature>
<dbReference type="GO" id="GO:0051087">
    <property type="term" value="F:protein-folding chaperone binding"/>
    <property type="evidence" value="ECO:0007669"/>
    <property type="project" value="TreeGrafter"/>
</dbReference>
<proteinExistence type="predicted"/>
<dbReference type="GO" id="GO:0005737">
    <property type="term" value="C:cytoplasm"/>
    <property type="evidence" value="ECO:0007669"/>
    <property type="project" value="TreeGrafter"/>
</dbReference>
<feature type="domain" description="Folliculin-interacting protein N-terminal" evidence="2">
    <location>
        <begin position="88"/>
        <end position="219"/>
    </location>
</feature>
<organism evidence="3 4">
    <name type="scientific">Stachybotrys elegans</name>
    <dbReference type="NCBI Taxonomy" id="80388"/>
    <lineage>
        <taxon>Eukaryota</taxon>
        <taxon>Fungi</taxon>
        <taxon>Dikarya</taxon>
        <taxon>Ascomycota</taxon>
        <taxon>Pezizomycotina</taxon>
        <taxon>Sordariomycetes</taxon>
        <taxon>Hypocreomycetidae</taxon>
        <taxon>Hypocreales</taxon>
        <taxon>Stachybotryaceae</taxon>
        <taxon>Stachybotrys</taxon>
    </lineage>
</organism>
<dbReference type="AlphaFoldDB" id="A0A8K0T733"/>
<feature type="compositionally biased region" description="Low complexity" evidence="1">
    <location>
        <begin position="341"/>
        <end position="353"/>
    </location>
</feature>
<sequence length="1188" mass="130189">MLGRLLHLGSGGPMTAPIQPSSGSKPVSSLESVQEDIHTRNLLFPDAQTLYQSRNDQVFPLSTTPNGPSGPGPATFDLNQEVDLDVRDVRVIIMQDALGPTNTALLFDSHPLIQNSDMSPSEQESRTMPSSRKGSLAGQGSARPAINAESPPFRQGAFDRRASIHGRSQSHAETEAQRLAREYKEELATFSSCIFGNSELMAYKGTSTKVHVVPVESRPSPDHVFGDGRSSLGRMSARASKLSQSYSSQAISPTHNPHVMPGSGSRHSEKKKVLITRLFPVNLANDEENSSTPQGRFTDENNGFPFPPTGEDTMPKRKKPQPRQRRTPMYAVVLVVQLPASPSRGPSAAPSRSTMRESSSYNEQDFFSSSYSSTKASGWNMTGSGTYGDASESLYSIDVEDRIDSLTQHWDIVMRTLTHLQSVVATTIHGLLKQVDVLSPGPYSPSHATNNMHRAPSLTERRSGEIPRMKPSKSTTKLVVLWPNCLADDAPILVEVEVARNRIVTGLCAARVITGQGRWGIWRDEAIWASRWAAGLEQRMFFCNLLTGFLATHTDWLQALCPPAYRRRLFLARRHGNEEDLSLPARTVIVSDDKMAARRLTFLLSAFLPANQQLPGTRTHRPSTSTSLGTFSNSPPTYVIPILREESLRRKINRRTGPRRTSHSRTTSQSTRASAVPAQLAHLSIERTHERRVSDAASIRTANLTLSNTGSDLVSRKSSAATTTTIVPEPTTPHFSTLQRVESRRRPRPGSSGSVAADDLKRSLQRGESSGQLSTTSSVSRIHGLKWGNLMTGLWSPRRRDSNEQGDYGHGGELRSPIQTSFGRADKLSDMVREVSVAEEDESGSEAHVPAPPTNARDVTTPRDKVDRGREPFPPLDRTPDPSGAFESPVKTSINADDGVIDVDITFPDYITSLESAISSPSSSGYLSTPGYPGGFDSFEHSARTYVDGDVPLNAAGWLPRFHPDFAIQAIPPQESLLEEIKASLRAEPTPVSLLPLGNDAVERWVDVGSVVIADTRTGSITRVLYRRLVKPRLVDRSSNGNAPLTPSILPYENQLDEEWIEDSILSPDDGLAEAIEKVVGISSESGRETHVNSSQATSETRPSTDSRTKMQESPPNTHQPPPLLQDAPRVQCRTVVLSALEDAIRDVIEHRESVKQSYTDGGCPCRVSQNWLRDAVRDWVSNLEATD</sequence>
<dbReference type="OrthoDB" id="5428015at2759"/>
<evidence type="ECO:0000259" key="2">
    <source>
        <dbReference type="Pfam" id="PF14636"/>
    </source>
</evidence>
<feature type="compositionally biased region" description="Basic and acidic residues" evidence="1">
    <location>
        <begin position="459"/>
        <end position="468"/>
    </location>
</feature>
<feature type="compositionally biased region" description="Basic and acidic residues" evidence="1">
    <location>
        <begin position="824"/>
        <end position="833"/>
    </location>
</feature>
<feature type="region of interest" description="Disordered" evidence="1">
    <location>
        <begin position="341"/>
        <end position="361"/>
    </location>
</feature>
<protein>
    <submittedName>
        <fullName evidence="3">Folliculin-interacting protein N-terminus-domain-containing protein</fullName>
    </submittedName>
</protein>
<feature type="compositionally biased region" description="Polar residues" evidence="1">
    <location>
        <begin position="709"/>
        <end position="721"/>
    </location>
</feature>
<accession>A0A8K0T733</accession>
<keyword evidence="4" id="KW-1185">Reference proteome</keyword>
<dbReference type="InterPro" id="IPR028084">
    <property type="entry name" value="FNIP_N_dom"/>
</dbReference>
<dbReference type="Pfam" id="PF14636">
    <property type="entry name" value="FNIP_N"/>
    <property type="match status" value="1"/>
</dbReference>
<comment type="caution">
    <text evidence="3">The sequence shown here is derived from an EMBL/GenBank/DDBJ whole genome shotgun (WGS) entry which is preliminary data.</text>
</comment>
<dbReference type="EMBL" id="JAGPNK010000001">
    <property type="protein sequence ID" value="KAH7328329.1"/>
    <property type="molecule type" value="Genomic_DNA"/>
</dbReference>
<dbReference type="GO" id="GO:0042030">
    <property type="term" value="F:ATPase inhibitor activity"/>
    <property type="evidence" value="ECO:0007669"/>
    <property type="project" value="TreeGrafter"/>
</dbReference>
<dbReference type="PANTHER" id="PTHR21634:SF9">
    <property type="entry name" value="RE13835P"/>
    <property type="match status" value="1"/>
</dbReference>
<feature type="compositionally biased region" description="Polar residues" evidence="1">
    <location>
        <begin position="18"/>
        <end position="28"/>
    </location>
</feature>
<dbReference type="Proteomes" id="UP000813444">
    <property type="component" value="Unassembled WGS sequence"/>
</dbReference>
<feature type="compositionally biased region" description="Low complexity" evidence="1">
    <location>
        <begin position="722"/>
        <end position="733"/>
    </location>
</feature>
<feature type="region of interest" description="Disordered" evidence="1">
    <location>
        <begin position="1"/>
        <end position="28"/>
    </location>
</feature>
<feature type="compositionally biased region" description="Polar residues" evidence="1">
    <location>
        <begin position="114"/>
        <end position="133"/>
    </location>
</feature>
<feature type="region of interest" description="Disordered" evidence="1">
    <location>
        <begin position="284"/>
        <end position="328"/>
    </location>
</feature>
<gene>
    <name evidence="3" type="ORF">B0I35DRAFT_15344</name>
</gene>
<feature type="region of interest" description="Disordered" evidence="1">
    <location>
        <begin position="709"/>
        <end position="779"/>
    </location>
</feature>
<feature type="compositionally biased region" description="Basic residues" evidence="1">
    <location>
        <begin position="316"/>
        <end position="326"/>
    </location>
</feature>
<feature type="region of interest" description="Disordered" evidence="1">
    <location>
        <begin position="792"/>
        <end position="891"/>
    </location>
</feature>
<feature type="region of interest" description="Disordered" evidence="1">
    <location>
        <begin position="246"/>
        <end position="269"/>
    </location>
</feature>
<feature type="compositionally biased region" description="Low complexity" evidence="1">
    <location>
        <begin position="664"/>
        <end position="674"/>
    </location>
</feature>
<evidence type="ECO:0000313" key="4">
    <source>
        <dbReference type="Proteomes" id="UP000813444"/>
    </source>
</evidence>
<feature type="compositionally biased region" description="Polar residues" evidence="1">
    <location>
        <begin position="1092"/>
        <end position="1102"/>
    </location>
</feature>
<dbReference type="PANTHER" id="PTHR21634">
    <property type="entry name" value="RE13835P"/>
    <property type="match status" value="1"/>
</dbReference>
<feature type="region of interest" description="Disordered" evidence="1">
    <location>
        <begin position="114"/>
        <end position="154"/>
    </location>
</feature>
<feature type="compositionally biased region" description="Basic residues" evidence="1">
    <location>
        <begin position="651"/>
        <end position="663"/>
    </location>
</feature>
<feature type="compositionally biased region" description="Low complexity" evidence="1">
    <location>
        <begin position="769"/>
        <end position="779"/>
    </location>
</feature>
<feature type="compositionally biased region" description="Polar residues" evidence="1">
    <location>
        <begin position="246"/>
        <end position="255"/>
    </location>
</feature>
<feature type="region of interest" description="Disordered" evidence="1">
    <location>
        <begin position="445"/>
        <end position="470"/>
    </location>
</feature>